<evidence type="ECO:0000313" key="1">
    <source>
        <dbReference type="EMBL" id="WXG71019.1"/>
    </source>
</evidence>
<proteinExistence type="predicted"/>
<sequence>MRDHPAVQFPRGSGPGEDVLTDFGVSRPAFVGRLREIMMNNPPVGLDDVDVARLLAACS</sequence>
<organism evidence="1 2">
    <name type="scientific">Rhodococcus sovatensis</name>
    <dbReference type="NCBI Taxonomy" id="1805840"/>
    <lineage>
        <taxon>Bacteria</taxon>
        <taxon>Bacillati</taxon>
        <taxon>Actinomycetota</taxon>
        <taxon>Actinomycetes</taxon>
        <taxon>Mycobacteriales</taxon>
        <taxon>Nocardiaceae</taxon>
        <taxon>Rhodococcus</taxon>
    </lineage>
</organism>
<accession>A0ABZ2PPG1</accession>
<reference evidence="1 2" key="1">
    <citation type="submission" date="2024-03" db="EMBL/GenBank/DDBJ databases">
        <title>Natural products discovery in diverse microorganisms through a two-stage MS feature dereplication strategy.</title>
        <authorList>
            <person name="Zhang R."/>
        </authorList>
    </citation>
    <scope>NUCLEOTIDE SEQUENCE [LARGE SCALE GENOMIC DNA]</scope>
    <source>
        <strain evidence="1 2">18930</strain>
    </source>
</reference>
<keyword evidence="2" id="KW-1185">Reference proteome</keyword>
<evidence type="ECO:0000313" key="2">
    <source>
        <dbReference type="Proteomes" id="UP001432000"/>
    </source>
</evidence>
<name>A0ABZ2PPG1_9NOCA</name>
<dbReference type="RefSeq" id="WP_068375691.1">
    <property type="nucleotide sequence ID" value="NZ_CP147846.1"/>
</dbReference>
<protein>
    <submittedName>
        <fullName evidence="1">Uncharacterized protein</fullName>
    </submittedName>
</protein>
<dbReference type="EMBL" id="CP147846">
    <property type="protein sequence ID" value="WXG71019.1"/>
    <property type="molecule type" value="Genomic_DNA"/>
</dbReference>
<gene>
    <name evidence="1" type="ORF">WDS16_11300</name>
</gene>
<dbReference type="Proteomes" id="UP001432000">
    <property type="component" value="Chromosome"/>
</dbReference>